<keyword evidence="8 12" id="KW-0472">Membrane</keyword>
<dbReference type="GO" id="GO:0046872">
    <property type="term" value="F:metal ion binding"/>
    <property type="evidence" value="ECO:0007669"/>
    <property type="project" value="UniProtKB-KW"/>
</dbReference>
<dbReference type="NCBIfam" id="TIGR00494">
    <property type="entry name" value="crcB"/>
    <property type="match status" value="1"/>
</dbReference>
<protein>
    <recommendedName>
        <fullName evidence="12">Fluoride-specific ion channel FluC</fullName>
    </recommendedName>
</protein>
<dbReference type="Pfam" id="PF02537">
    <property type="entry name" value="CRCB"/>
    <property type="match status" value="1"/>
</dbReference>
<feature type="transmembrane region" description="Helical" evidence="12">
    <location>
        <begin position="39"/>
        <end position="62"/>
    </location>
</feature>
<comment type="catalytic activity">
    <reaction evidence="11">
        <text>fluoride(in) = fluoride(out)</text>
        <dbReference type="Rhea" id="RHEA:76159"/>
        <dbReference type="ChEBI" id="CHEBI:17051"/>
    </reaction>
    <physiologicalReaction direction="left-to-right" evidence="11">
        <dbReference type="Rhea" id="RHEA:76160"/>
    </physiologicalReaction>
</comment>
<keyword evidence="7 12" id="KW-0406">Ion transport</keyword>
<sequence length="184" mass="19202">MSFTTCLIVMAGGALGTLARFLVSVLTAPLDRHLPLGTIGINISGCFIIGMVGALAMANTGGSGRWALSDQARLFIMVGFCGGYTTFSSLTLQTLELFKHGALGRGLINLLGSVVLCMLAVALGDLCGQRLSAALQPQEAEATLQQAQWQAQQQRTTSPGPVLTGHHMPHPAHKAPLPQEGGKP</sequence>
<evidence type="ECO:0000256" key="3">
    <source>
        <dbReference type="ARBA" id="ARBA00022519"/>
    </source>
</evidence>
<reference evidence="14 15" key="1">
    <citation type="submission" date="2019-03" db="EMBL/GenBank/DDBJ databases">
        <title>The complete genome sequence of Swingsia_sp. F3b2 LMG30590(T).</title>
        <authorList>
            <person name="Chua K.-O."/>
            <person name="Chan K.-G."/>
            <person name="See-Too W.-S."/>
        </authorList>
    </citation>
    <scope>NUCLEOTIDE SEQUENCE [LARGE SCALE GENOMIC DNA]</scope>
    <source>
        <strain evidence="14 15">F3b2</strain>
    </source>
</reference>
<comment type="function">
    <text evidence="12">Fluoride-specific ion channel. Important for reducing fluoride concentration in the cell, thus reducing its toxicity.</text>
</comment>
<feature type="binding site" evidence="12">
    <location>
        <position position="85"/>
    </location>
    <ligand>
        <name>Na(+)</name>
        <dbReference type="ChEBI" id="CHEBI:29101"/>
        <note>structural</note>
    </ligand>
</feature>
<evidence type="ECO:0000256" key="12">
    <source>
        <dbReference type="HAMAP-Rule" id="MF_00454"/>
    </source>
</evidence>
<dbReference type="HAMAP" id="MF_00454">
    <property type="entry name" value="FluC"/>
    <property type="match status" value="1"/>
</dbReference>
<evidence type="ECO:0000256" key="8">
    <source>
        <dbReference type="ARBA" id="ARBA00023136"/>
    </source>
</evidence>
<dbReference type="KEGG" id="swf:E3E12_02070"/>
<keyword evidence="4 12" id="KW-0812">Transmembrane</keyword>
<dbReference type="PANTHER" id="PTHR28259">
    <property type="entry name" value="FLUORIDE EXPORT PROTEIN 1-RELATED"/>
    <property type="match status" value="1"/>
</dbReference>
<dbReference type="InterPro" id="IPR003691">
    <property type="entry name" value="FluC"/>
</dbReference>
<comment type="activity regulation">
    <text evidence="12">Na(+) is not transported, but it plays an essential structural role and its presence is essential for fluoride channel function.</text>
</comment>
<dbReference type="Proteomes" id="UP000318709">
    <property type="component" value="Chromosome"/>
</dbReference>
<evidence type="ECO:0000313" key="15">
    <source>
        <dbReference type="Proteomes" id="UP000318709"/>
    </source>
</evidence>
<dbReference type="GO" id="GO:0062054">
    <property type="term" value="F:fluoride channel activity"/>
    <property type="evidence" value="ECO:0007669"/>
    <property type="project" value="UniProtKB-UniRule"/>
</dbReference>
<evidence type="ECO:0000256" key="1">
    <source>
        <dbReference type="ARBA" id="ARBA00004651"/>
    </source>
</evidence>
<evidence type="ECO:0000256" key="5">
    <source>
        <dbReference type="ARBA" id="ARBA00022989"/>
    </source>
</evidence>
<organism evidence="14 15">
    <name type="scientific">Formicincola oecophyllae</name>
    <dbReference type="NCBI Taxonomy" id="2558361"/>
    <lineage>
        <taxon>Bacteria</taxon>
        <taxon>Pseudomonadati</taxon>
        <taxon>Pseudomonadota</taxon>
        <taxon>Alphaproteobacteria</taxon>
        <taxon>Acetobacterales</taxon>
        <taxon>Acetobacteraceae</taxon>
        <taxon>Formicincola</taxon>
    </lineage>
</organism>
<keyword evidence="15" id="KW-1185">Reference proteome</keyword>
<keyword evidence="6 12" id="KW-0915">Sodium</keyword>
<proteinExistence type="inferred from homology"/>
<evidence type="ECO:0000256" key="13">
    <source>
        <dbReference type="SAM" id="MobiDB-lite"/>
    </source>
</evidence>
<feature type="region of interest" description="Disordered" evidence="13">
    <location>
        <begin position="146"/>
        <end position="184"/>
    </location>
</feature>
<evidence type="ECO:0000256" key="11">
    <source>
        <dbReference type="ARBA" id="ARBA00035585"/>
    </source>
</evidence>
<keyword evidence="3" id="KW-0997">Cell inner membrane</keyword>
<accession>A0A4Y6U9Y2</accession>
<dbReference type="PANTHER" id="PTHR28259:SF1">
    <property type="entry name" value="FLUORIDE EXPORT PROTEIN 1-RELATED"/>
    <property type="match status" value="1"/>
</dbReference>
<gene>
    <name evidence="12 14" type="primary">crcB</name>
    <name evidence="12" type="synonym">fluC</name>
    <name evidence="14" type="ORF">E3E12_02070</name>
</gene>
<comment type="subcellular location">
    <subcellularLocation>
        <location evidence="1 12">Cell membrane</location>
        <topology evidence="1 12">Multi-pass membrane protein</topology>
    </subcellularLocation>
</comment>
<evidence type="ECO:0000256" key="9">
    <source>
        <dbReference type="ARBA" id="ARBA00023303"/>
    </source>
</evidence>
<evidence type="ECO:0000256" key="7">
    <source>
        <dbReference type="ARBA" id="ARBA00023065"/>
    </source>
</evidence>
<evidence type="ECO:0000256" key="4">
    <source>
        <dbReference type="ARBA" id="ARBA00022692"/>
    </source>
</evidence>
<feature type="transmembrane region" description="Helical" evidence="12">
    <location>
        <begin position="74"/>
        <end position="95"/>
    </location>
</feature>
<keyword evidence="12" id="KW-0479">Metal-binding</keyword>
<feature type="transmembrane region" description="Helical" evidence="12">
    <location>
        <begin position="107"/>
        <end position="128"/>
    </location>
</feature>
<keyword evidence="5 12" id="KW-1133">Transmembrane helix</keyword>
<dbReference type="GO" id="GO:0140114">
    <property type="term" value="P:cellular detoxification of fluoride"/>
    <property type="evidence" value="ECO:0007669"/>
    <property type="project" value="UniProtKB-UniRule"/>
</dbReference>
<keyword evidence="2 12" id="KW-1003">Cell membrane</keyword>
<evidence type="ECO:0000256" key="6">
    <source>
        <dbReference type="ARBA" id="ARBA00023053"/>
    </source>
</evidence>
<keyword evidence="9 12" id="KW-0407">Ion channel</keyword>
<dbReference type="EMBL" id="CP038231">
    <property type="protein sequence ID" value="QDH13181.1"/>
    <property type="molecule type" value="Genomic_DNA"/>
</dbReference>
<dbReference type="OrthoDB" id="9806299at2"/>
<evidence type="ECO:0000256" key="2">
    <source>
        <dbReference type="ARBA" id="ARBA00022475"/>
    </source>
</evidence>
<dbReference type="GO" id="GO:0005886">
    <property type="term" value="C:plasma membrane"/>
    <property type="evidence" value="ECO:0007669"/>
    <property type="project" value="UniProtKB-SubCell"/>
</dbReference>
<dbReference type="AlphaFoldDB" id="A0A4Y6U9Y2"/>
<evidence type="ECO:0000313" key="14">
    <source>
        <dbReference type="EMBL" id="QDH13181.1"/>
    </source>
</evidence>
<keyword evidence="12" id="KW-0813">Transport</keyword>
<comment type="similarity">
    <text evidence="10 12">Belongs to the fluoride channel Fluc/FEX (TC 1.A.43) family.</text>
</comment>
<name>A0A4Y6U9Y2_9PROT</name>
<feature type="transmembrane region" description="Helical" evidence="12">
    <location>
        <begin position="7"/>
        <end position="27"/>
    </location>
</feature>
<feature type="binding site" evidence="12">
    <location>
        <position position="82"/>
    </location>
    <ligand>
        <name>Na(+)</name>
        <dbReference type="ChEBI" id="CHEBI:29101"/>
        <note>structural</note>
    </ligand>
</feature>
<evidence type="ECO:0000256" key="10">
    <source>
        <dbReference type="ARBA" id="ARBA00035120"/>
    </source>
</evidence>